<evidence type="ECO:0000313" key="3">
    <source>
        <dbReference type="EMBL" id="NVZ11524.1"/>
    </source>
</evidence>
<dbReference type="InterPro" id="IPR006120">
    <property type="entry name" value="Resolvase_HTH_dom"/>
</dbReference>
<organism evidence="3 4">
    <name type="scientific">Allochromatium humboldtianum</name>
    <dbReference type="NCBI Taxonomy" id="504901"/>
    <lineage>
        <taxon>Bacteria</taxon>
        <taxon>Pseudomonadati</taxon>
        <taxon>Pseudomonadota</taxon>
        <taxon>Gammaproteobacteria</taxon>
        <taxon>Chromatiales</taxon>
        <taxon>Chromatiaceae</taxon>
        <taxon>Allochromatium</taxon>
    </lineage>
</organism>
<comment type="similarity">
    <text evidence="1">Belongs to the site-specific recombinase resolvase family.</text>
</comment>
<dbReference type="InterPro" id="IPR009057">
    <property type="entry name" value="Homeodomain-like_sf"/>
</dbReference>
<dbReference type="Pfam" id="PF02796">
    <property type="entry name" value="HTH_7"/>
    <property type="match status" value="1"/>
</dbReference>
<protein>
    <submittedName>
        <fullName evidence="3">Recombinase family protein</fullName>
    </submittedName>
</protein>
<dbReference type="RefSeq" id="WP_176978215.1">
    <property type="nucleotide sequence ID" value="NZ_JABZEO010000024.1"/>
</dbReference>
<dbReference type="GO" id="GO:0003677">
    <property type="term" value="F:DNA binding"/>
    <property type="evidence" value="ECO:0007669"/>
    <property type="project" value="InterPro"/>
</dbReference>
<dbReference type="InterPro" id="IPR050639">
    <property type="entry name" value="SSR_resolvase"/>
</dbReference>
<dbReference type="InterPro" id="IPR006119">
    <property type="entry name" value="Resolv_N"/>
</dbReference>
<dbReference type="Gene3D" id="3.40.50.1390">
    <property type="entry name" value="Resolvase, N-terminal catalytic domain"/>
    <property type="match status" value="1"/>
</dbReference>
<dbReference type="InterPro" id="IPR036162">
    <property type="entry name" value="Resolvase-like_N_sf"/>
</dbReference>
<dbReference type="PANTHER" id="PTHR30461">
    <property type="entry name" value="DNA-INVERTASE FROM LAMBDOID PROPHAGE"/>
    <property type="match status" value="1"/>
</dbReference>
<accession>A0A850RBX6</accession>
<comment type="caution">
    <text evidence="3">The sequence shown here is derived from an EMBL/GenBank/DDBJ whole genome shotgun (WGS) entry which is preliminary data.</text>
</comment>
<name>A0A850RBX6_9GAMM</name>
<dbReference type="Proteomes" id="UP000592294">
    <property type="component" value="Unassembled WGS sequence"/>
</dbReference>
<reference evidence="3 4" key="1">
    <citation type="submission" date="2020-06" db="EMBL/GenBank/DDBJ databases">
        <title>Whole-genome sequence of Allochromatium humboldtianum DSM 21881, type strain.</title>
        <authorList>
            <person name="Kyndt J.A."/>
            <person name="Meyer T.E."/>
        </authorList>
    </citation>
    <scope>NUCLEOTIDE SEQUENCE [LARGE SCALE GENOMIC DNA]</scope>
    <source>
        <strain evidence="3 4">DSM 21881</strain>
    </source>
</reference>
<feature type="domain" description="Resolvase/invertase-type recombinase catalytic" evidence="2">
    <location>
        <begin position="5"/>
        <end position="140"/>
    </location>
</feature>
<dbReference type="EMBL" id="JABZEO010000024">
    <property type="protein sequence ID" value="NVZ11524.1"/>
    <property type="molecule type" value="Genomic_DNA"/>
</dbReference>
<evidence type="ECO:0000256" key="1">
    <source>
        <dbReference type="ARBA" id="ARBA00009913"/>
    </source>
</evidence>
<dbReference type="Pfam" id="PF00239">
    <property type="entry name" value="Resolvase"/>
    <property type="match status" value="1"/>
</dbReference>
<dbReference type="CDD" id="cd00569">
    <property type="entry name" value="HTH_Hin_like"/>
    <property type="match status" value="1"/>
</dbReference>
<dbReference type="Gene3D" id="1.10.10.60">
    <property type="entry name" value="Homeodomain-like"/>
    <property type="match status" value="1"/>
</dbReference>
<dbReference type="AlphaFoldDB" id="A0A850RBX6"/>
<proteinExistence type="inferred from homology"/>
<dbReference type="PROSITE" id="PS51736">
    <property type="entry name" value="RECOMBINASES_3"/>
    <property type="match status" value="1"/>
</dbReference>
<dbReference type="SUPFAM" id="SSF53041">
    <property type="entry name" value="Resolvase-like"/>
    <property type="match status" value="1"/>
</dbReference>
<dbReference type="CDD" id="cd03768">
    <property type="entry name" value="SR_ResInv"/>
    <property type="match status" value="1"/>
</dbReference>
<keyword evidence="4" id="KW-1185">Reference proteome</keyword>
<evidence type="ECO:0000259" key="2">
    <source>
        <dbReference type="PROSITE" id="PS51736"/>
    </source>
</evidence>
<dbReference type="SMART" id="SM00857">
    <property type="entry name" value="Resolvase"/>
    <property type="match status" value="1"/>
</dbReference>
<dbReference type="SUPFAM" id="SSF46689">
    <property type="entry name" value="Homeodomain-like"/>
    <property type="match status" value="1"/>
</dbReference>
<dbReference type="PANTHER" id="PTHR30461:SF26">
    <property type="entry name" value="RESOLVASE HOMOLOG YNEB"/>
    <property type="match status" value="1"/>
</dbReference>
<sequence length="191" mass="21316">MGTGKQIGYICVSSTDQSTERQLDGVVLDRIFEDRVSGSKADNRPQLQACLDYIRDGDTLHVHSIDRLARHLFDLERLVEALTAKGIGIRFHREGLTFSVDVTDPFQVLMRQVIGAMTRFERDVIRARQREGIAAARAAGKRFGRPKALTAGQIDEIRARRAAGEPASTLAREYRIGRTTLYSVLATEACR</sequence>
<dbReference type="GO" id="GO:0000150">
    <property type="term" value="F:DNA strand exchange activity"/>
    <property type="evidence" value="ECO:0007669"/>
    <property type="project" value="InterPro"/>
</dbReference>
<gene>
    <name evidence="3" type="ORF">HW932_19935</name>
</gene>
<evidence type="ECO:0000313" key="4">
    <source>
        <dbReference type="Proteomes" id="UP000592294"/>
    </source>
</evidence>